<evidence type="ECO:0000313" key="1">
    <source>
        <dbReference type="EMBL" id="KAK4341092.1"/>
    </source>
</evidence>
<dbReference type="AlphaFoldDB" id="A0AAE1US51"/>
<dbReference type="EMBL" id="JAVYJV010000022">
    <property type="protein sequence ID" value="KAK4341092.1"/>
    <property type="molecule type" value="Genomic_DNA"/>
</dbReference>
<accession>A0AAE1US51</accession>
<reference evidence="1" key="1">
    <citation type="submission" date="2023-12" db="EMBL/GenBank/DDBJ databases">
        <title>Genome assembly of Anisodus tanguticus.</title>
        <authorList>
            <person name="Wang Y.-J."/>
        </authorList>
    </citation>
    <scope>NUCLEOTIDE SEQUENCE</scope>
    <source>
        <strain evidence="1">KB-2021</strain>
        <tissue evidence="1">Leaf</tissue>
    </source>
</reference>
<proteinExistence type="predicted"/>
<gene>
    <name evidence="1" type="ORF">RND71_039593</name>
</gene>
<sequence length="140" mass="15850">MDLLIQLLTANNGKDPFSISSTVIGDRSTYYFYDVCHMKKLSKPNGRDLSIPRNHLHQLLLGIKPALFGFSCPKKIGKKREEGEGMSGEADVAEEAIDAAMQREEVVGRRVLLKRLRLKALKKLWMLLCREKNMLEGESC</sequence>
<comment type="caution">
    <text evidence="1">The sequence shown here is derived from an EMBL/GenBank/DDBJ whole genome shotgun (WGS) entry which is preliminary data.</text>
</comment>
<dbReference type="Proteomes" id="UP001291623">
    <property type="component" value="Unassembled WGS sequence"/>
</dbReference>
<evidence type="ECO:0000313" key="2">
    <source>
        <dbReference type="Proteomes" id="UP001291623"/>
    </source>
</evidence>
<organism evidence="1 2">
    <name type="scientific">Anisodus tanguticus</name>
    <dbReference type="NCBI Taxonomy" id="243964"/>
    <lineage>
        <taxon>Eukaryota</taxon>
        <taxon>Viridiplantae</taxon>
        <taxon>Streptophyta</taxon>
        <taxon>Embryophyta</taxon>
        <taxon>Tracheophyta</taxon>
        <taxon>Spermatophyta</taxon>
        <taxon>Magnoliopsida</taxon>
        <taxon>eudicotyledons</taxon>
        <taxon>Gunneridae</taxon>
        <taxon>Pentapetalae</taxon>
        <taxon>asterids</taxon>
        <taxon>lamiids</taxon>
        <taxon>Solanales</taxon>
        <taxon>Solanaceae</taxon>
        <taxon>Solanoideae</taxon>
        <taxon>Hyoscyameae</taxon>
        <taxon>Anisodus</taxon>
    </lineage>
</organism>
<keyword evidence="2" id="KW-1185">Reference proteome</keyword>
<name>A0AAE1US51_9SOLA</name>
<protein>
    <submittedName>
        <fullName evidence="1">Uncharacterized protein</fullName>
    </submittedName>
</protein>